<evidence type="ECO:0000313" key="3">
    <source>
        <dbReference type="Proteomes" id="UP000799436"/>
    </source>
</evidence>
<dbReference type="PANTHER" id="PTHR21248">
    <property type="entry name" value="CARDIOLIPIN SYNTHASE"/>
    <property type="match status" value="1"/>
</dbReference>
<evidence type="ECO:0000259" key="1">
    <source>
        <dbReference type="PROSITE" id="PS50035"/>
    </source>
</evidence>
<dbReference type="GO" id="GO:0030572">
    <property type="term" value="F:phosphatidyltransferase activity"/>
    <property type="evidence" value="ECO:0007669"/>
    <property type="project" value="UniProtKB-ARBA"/>
</dbReference>
<dbReference type="Pfam" id="PF13091">
    <property type="entry name" value="PLDc_2"/>
    <property type="match status" value="1"/>
</dbReference>
<accession>A0A6G1L2A2</accession>
<dbReference type="Proteomes" id="UP000799436">
    <property type="component" value="Unassembled WGS sequence"/>
</dbReference>
<organism evidence="2 3">
    <name type="scientific">Teratosphaeria nubilosa</name>
    <dbReference type="NCBI Taxonomy" id="161662"/>
    <lineage>
        <taxon>Eukaryota</taxon>
        <taxon>Fungi</taxon>
        <taxon>Dikarya</taxon>
        <taxon>Ascomycota</taxon>
        <taxon>Pezizomycotina</taxon>
        <taxon>Dothideomycetes</taxon>
        <taxon>Dothideomycetidae</taxon>
        <taxon>Mycosphaerellales</taxon>
        <taxon>Teratosphaeriaceae</taxon>
        <taxon>Teratosphaeria</taxon>
    </lineage>
</organism>
<evidence type="ECO:0000313" key="2">
    <source>
        <dbReference type="EMBL" id="KAF2766558.1"/>
    </source>
</evidence>
<sequence>MAQLAEHGDSNKILRLCTSPESISSYYAQHPDKTPGEIGEHLYISHHLKSPSTKAPKHRKIASSPEDREWARKCGNFGNTQPSELFLNAYHDLLQCLEEDPLANCCSPSLCGSNGFVPLTIIAPLNDQIRHMSNLIVRAKKEVLLATNFWKHSGATTFVHDAIIELSKRVGARGGEKIVFKLMYDRGDPKQFIKNHQDVEPKKYTADAVALPGPEQIPNVDLKVVNFHMPPLGTFHSKFMVVDRQIATISSNNIMDNDNVEMMSHLEGPIVDSVWDTFLVSWNNALQPPLPWRGTTAASVPPPTYQEESFKHLFEPDGSFRLPEKPIDKDLPEHMPGEPHYDDTIAGEIDRMRSVLKARQGETHADAVARHLNKPTRLDLKATAPPNDPGLHFQPFVPVPPHEAVPIAMANRKPYANLNNHSEYVPQNECFLSLIRNAKRNIFIQTPDLNAKGLLPALTDAVKRGVEITYYVCLGYNDCGELLPGQGGTNEMAANRLFSELSGPPKDLLKVYFYVAKDQDHPIHNSFKKRSCHIKLLIVDEQVTVQGSGNQDTQSWYHSQEVNVMIDSPLVCRQWREGIERNQNTREFGRAKDDGCWYDPKTGELAKGSYGVKVGFMDRVKGIVGTVQKAQGK</sequence>
<dbReference type="InterPro" id="IPR001736">
    <property type="entry name" value="PLipase_D/transphosphatidylase"/>
</dbReference>
<reference evidence="2" key="1">
    <citation type="journal article" date="2020" name="Stud. Mycol.">
        <title>101 Dothideomycetes genomes: a test case for predicting lifestyles and emergence of pathogens.</title>
        <authorList>
            <person name="Haridas S."/>
            <person name="Albert R."/>
            <person name="Binder M."/>
            <person name="Bloem J."/>
            <person name="Labutti K."/>
            <person name="Salamov A."/>
            <person name="Andreopoulos B."/>
            <person name="Baker S."/>
            <person name="Barry K."/>
            <person name="Bills G."/>
            <person name="Bluhm B."/>
            <person name="Cannon C."/>
            <person name="Castanera R."/>
            <person name="Culley D."/>
            <person name="Daum C."/>
            <person name="Ezra D."/>
            <person name="Gonzalez J."/>
            <person name="Henrissat B."/>
            <person name="Kuo A."/>
            <person name="Liang C."/>
            <person name="Lipzen A."/>
            <person name="Lutzoni F."/>
            <person name="Magnuson J."/>
            <person name="Mondo S."/>
            <person name="Nolan M."/>
            <person name="Ohm R."/>
            <person name="Pangilinan J."/>
            <person name="Park H.-J."/>
            <person name="Ramirez L."/>
            <person name="Alfaro M."/>
            <person name="Sun H."/>
            <person name="Tritt A."/>
            <person name="Yoshinaga Y."/>
            <person name="Zwiers L.-H."/>
            <person name="Turgeon B."/>
            <person name="Goodwin S."/>
            <person name="Spatafora J."/>
            <person name="Crous P."/>
            <person name="Grigoriev I."/>
        </authorList>
    </citation>
    <scope>NUCLEOTIDE SEQUENCE</scope>
    <source>
        <strain evidence="2">CBS 116005</strain>
    </source>
</reference>
<dbReference type="PROSITE" id="PS50035">
    <property type="entry name" value="PLD"/>
    <property type="match status" value="2"/>
</dbReference>
<dbReference type="InterPro" id="IPR025202">
    <property type="entry name" value="PLD-like_dom"/>
</dbReference>
<dbReference type="EMBL" id="ML995869">
    <property type="protein sequence ID" value="KAF2766558.1"/>
    <property type="molecule type" value="Genomic_DNA"/>
</dbReference>
<keyword evidence="3" id="KW-1185">Reference proteome</keyword>
<gene>
    <name evidence="2" type="ORF">EJ03DRAFT_175704</name>
</gene>
<dbReference type="GO" id="GO:0032049">
    <property type="term" value="P:cardiolipin biosynthetic process"/>
    <property type="evidence" value="ECO:0007669"/>
    <property type="project" value="UniProtKB-ARBA"/>
</dbReference>
<dbReference type="CDD" id="cd00138">
    <property type="entry name" value="PLDc_SF"/>
    <property type="match status" value="1"/>
</dbReference>
<name>A0A6G1L2A2_9PEZI</name>
<dbReference type="SUPFAM" id="SSF56024">
    <property type="entry name" value="Phospholipase D/nuclease"/>
    <property type="match status" value="2"/>
</dbReference>
<feature type="domain" description="PLD phosphodiesterase" evidence="1">
    <location>
        <begin position="528"/>
        <end position="555"/>
    </location>
</feature>
<protein>
    <recommendedName>
        <fullName evidence="1">PLD phosphodiesterase domain-containing protein</fullName>
    </recommendedName>
</protein>
<feature type="domain" description="PLD phosphodiesterase" evidence="1">
    <location>
        <begin position="231"/>
        <end position="258"/>
    </location>
</feature>
<dbReference type="Gene3D" id="3.30.870.10">
    <property type="entry name" value="Endonuclease Chain A"/>
    <property type="match status" value="2"/>
</dbReference>
<proteinExistence type="predicted"/>
<dbReference type="AlphaFoldDB" id="A0A6G1L2A2"/>
<dbReference type="PANTHER" id="PTHR21248:SF22">
    <property type="entry name" value="PHOSPHOLIPASE D"/>
    <property type="match status" value="1"/>
</dbReference>
<dbReference type="OrthoDB" id="9997422at2759"/>